<comment type="caution">
    <text evidence="2">The sequence shown here is derived from an EMBL/GenBank/DDBJ whole genome shotgun (WGS) entry which is preliminary data.</text>
</comment>
<dbReference type="SUPFAM" id="SSF51004">
    <property type="entry name" value="C-terminal (heme d1) domain of cytochrome cd1-nitrite reductase"/>
    <property type="match status" value="1"/>
</dbReference>
<dbReference type="SUPFAM" id="SSF75011">
    <property type="entry name" value="3-carboxy-cis,cis-mucoante lactonizing enzyme"/>
    <property type="match status" value="1"/>
</dbReference>
<organism evidence="2 3">
    <name type="scientific">Pelagicoccus mobilis</name>
    <dbReference type="NCBI Taxonomy" id="415221"/>
    <lineage>
        <taxon>Bacteria</taxon>
        <taxon>Pseudomonadati</taxon>
        <taxon>Verrucomicrobiota</taxon>
        <taxon>Opitutia</taxon>
        <taxon>Puniceicoccales</taxon>
        <taxon>Pelagicoccaceae</taxon>
        <taxon>Pelagicoccus</taxon>
    </lineage>
</organism>
<evidence type="ECO:0000256" key="1">
    <source>
        <dbReference type="SAM" id="SignalP"/>
    </source>
</evidence>
<dbReference type="PANTHER" id="PTHR47197">
    <property type="entry name" value="PROTEIN NIRF"/>
    <property type="match status" value="1"/>
</dbReference>
<proteinExistence type="predicted"/>
<dbReference type="InterPro" id="IPR019405">
    <property type="entry name" value="Lactonase_7-beta_prop"/>
</dbReference>
<feature type="signal peptide" evidence="1">
    <location>
        <begin position="1"/>
        <end position="22"/>
    </location>
</feature>
<dbReference type="EMBL" id="JAENIL010000049">
    <property type="protein sequence ID" value="MBK1879475.1"/>
    <property type="molecule type" value="Genomic_DNA"/>
</dbReference>
<name>A0A934RXD3_9BACT</name>
<gene>
    <name evidence="2" type="ORF">JIN87_21500</name>
</gene>
<feature type="chain" id="PRO_5037266364" evidence="1">
    <location>
        <begin position="23"/>
        <end position="399"/>
    </location>
</feature>
<dbReference type="Proteomes" id="UP000617628">
    <property type="component" value="Unassembled WGS sequence"/>
</dbReference>
<evidence type="ECO:0000313" key="3">
    <source>
        <dbReference type="Proteomes" id="UP000617628"/>
    </source>
</evidence>
<dbReference type="Gene3D" id="2.130.10.10">
    <property type="entry name" value="YVTN repeat-like/Quinoprotein amine dehydrogenase"/>
    <property type="match status" value="2"/>
</dbReference>
<dbReference type="RefSeq" id="WP_200357688.1">
    <property type="nucleotide sequence ID" value="NZ_JAENIL010000049.1"/>
</dbReference>
<dbReference type="AlphaFoldDB" id="A0A934RXD3"/>
<dbReference type="Pfam" id="PF10282">
    <property type="entry name" value="Lactonase"/>
    <property type="match status" value="1"/>
</dbReference>
<evidence type="ECO:0000313" key="2">
    <source>
        <dbReference type="EMBL" id="MBK1879475.1"/>
    </source>
</evidence>
<keyword evidence="3" id="KW-1185">Reference proteome</keyword>
<sequence>MTRLIHLSAVSLALCAQSVAQAAEYFIAGNDEKIFWDASGNTLFLPDNDKDTIDILKIGDDRSRPEIVATLTVENSIFGPPTNAAISPDQKFAYVANSMKWVEADGKWSAVPNNEIHVLSLGKKSKLLKTIKLSEMGQQPSGMDLTADGKYLLVGNRAGKSVLVFEVSGADLEEVASIDVGSPAAGITIEPNGKRALFLKKPEHKVGILYLDFEAGKFSHDPAEDINVGQEPYNVCVSPLGDIALVNNQGPTGGNDGNVDTVSVIDLTGARPYVCDQVVVGDGPEGLAFSPDGKFAVSICINGSQNAKANPVNAWAANEGALAAILKIDGKSVEKVAAYEVGGMAEGAVFTQDGEYLYLGNFLSGDLSVLKRVGDSYELLPERVELSGHPGWMRGVEKW</sequence>
<dbReference type="InterPro" id="IPR015943">
    <property type="entry name" value="WD40/YVTN_repeat-like_dom_sf"/>
</dbReference>
<dbReference type="PANTHER" id="PTHR47197:SF3">
    <property type="entry name" value="DIHYDRO-HEME D1 DEHYDROGENASE"/>
    <property type="match status" value="1"/>
</dbReference>
<keyword evidence="1" id="KW-0732">Signal</keyword>
<protein>
    <submittedName>
        <fullName evidence="2">Beta-propeller fold lactonase family protein</fullName>
    </submittedName>
</protein>
<reference evidence="2" key="1">
    <citation type="submission" date="2021-01" db="EMBL/GenBank/DDBJ databases">
        <title>Modified the classification status of verrucomicrobia.</title>
        <authorList>
            <person name="Feng X."/>
        </authorList>
    </citation>
    <scope>NUCLEOTIDE SEQUENCE</scope>
    <source>
        <strain evidence="2">KCTC 13126</strain>
    </source>
</reference>
<dbReference type="InterPro" id="IPR051200">
    <property type="entry name" value="Host-pathogen_enzymatic-act"/>
</dbReference>
<dbReference type="InterPro" id="IPR011048">
    <property type="entry name" value="Haem_d1_sf"/>
</dbReference>
<accession>A0A934RXD3</accession>